<dbReference type="SUPFAM" id="SSF54001">
    <property type="entry name" value="Cysteine proteinases"/>
    <property type="match status" value="1"/>
</dbReference>
<reference evidence="3 4" key="1">
    <citation type="submission" date="2018-08" db="EMBL/GenBank/DDBJ databases">
        <title>Chitinophagaceae sp. K23C18032701, a novel bacterium isolated from forest soil.</title>
        <authorList>
            <person name="Wang C."/>
        </authorList>
    </citation>
    <scope>NUCLEOTIDE SEQUENCE [LARGE SCALE GENOMIC DNA]</scope>
    <source>
        <strain evidence="3 4">K23C18032701</strain>
    </source>
</reference>
<name>A0A3E1NEX4_9BACT</name>
<dbReference type="Pfam" id="PF12969">
    <property type="entry name" value="DUF3857"/>
    <property type="match status" value="1"/>
</dbReference>
<protein>
    <submittedName>
        <fullName evidence="3">DUF3857 domain-containing protein</fullName>
    </submittedName>
</protein>
<sequence length="630" mass="71869">MKRLLFLLLVVPFYLQAQQYNISLIPDSLTKNANAVVRMDETSVVIKSSGHAVVTHKYAVTILNEEGNRFAVYSNDYDKLHSLRDISGHLFDANGKQLRSVKSKDIADESDNDFSLATDSRVKSHNFYWRIYPYTVEYEDEQEYYTMFNLPYWMPVNAEHLAVQQSRFTVEAPAGFKLHYKAFNYAAAPQTTANDKTTVLSWQLNNVQPVEREYLSPAWQELTTAVYLAAETFSLNQYEGHMDSWQSLGSFMGSLYAGRDELPDNVKQDVHRLADGLGTQKEKIKVLYKYMQQNTRYISVQLGIGGWQPFDAKFVAAKRYGDCKALSNYMKALLKEAGIEGNCVIISSGRNVNKGLWEDFPANYFNHVILCVPVAKDTTWLECTSQTMAPGFLGNFTDARQALLLAADGGHVVWTPRYTAKDNQQLRSVQAQINEEGNLVADVHTEFTGLQEEERHMLMYDVSKDDREKYLNETLNLPTYKVEQMDFKEQEADIPKVNETLRISAPGYATVSGKRMFIEANLFNKSGRLPAATQPRRYDIEFRSSFRDEDSVHIAIPAGYKAESMPQDVHLAKGFGSYTIHFEIKGNTIVLYRSLERIAGRYPASLYPEFAKFYADMYAADRKRIVLVKE</sequence>
<evidence type="ECO:0000313" key="4">
    <source>
        <dbReference type="Proteomes" id="UP000261284"/>
    </source>
</evidence>
<dbReference type="RefSeq" id="WP_116849089.1">
    <property type="nucleotide sequence ID" value="NZ_QTJU01000009.1"/>
</dbReference>
<evidence type="ECO:0000259" key="2">
    <source>
        <dbReference type="Pfam" id="PF12969"/>
    </source>
</evidence>
<dbReference type="Gene3D" id="3.10.620.30">
    <property type="match status" value="1"/>
</dbReference>
<dbReference type="InterPro" id="IPR038765">
    <property type="entry name" value="Papain-like_cys_pep_sf"/>
</dbReference>
<organism evidence="3 4">
    <name type="scientific">Deminuibacter soli</name>
    <dbReference type="NCBI Taxonomy" id="2291815"/>
    <lineage>
        <taxon>Bacteria</taxon>
        <taxon>Pseudomonadati</taxon>
        <taxon>Bacteroidota</taxon>
        <taxon>Chitinophagia</taxon>
        <taxon>Chitinophagales</taxon>
        <taxon>Chitinophagaceae</taxon>
        <taxon>Deminuibacter</taxon>
    </lineage>
</organism>
<feature type="signal peptide" evidence="1">
    <location>
        <begin position="1"/>
        <end position="17"/>
    </location>
</feature>
<proteinExistence type="predicted"/>
<dbReference type="Proteomes" id="UP000261284">
    <property type="component" value="Unassembled WGS sequence"/>
</dbReference>
<keyword evidence="1" id="KW-0732">Signal</keyword>
<dbReference type="AlphaFoldDB" id="A0A3E1NEX4"/>
<comment type="caution">
    <text evidence="3">The sequence shown here is derived from an EMBL/GenBank/DDBJ whole genome shotgun (WGS) entry which is preliminary data.</text>
</comment>
<dbReference type="OrthoDB" id="8595007at2"/>
<dbReference type="InterPro" id="IPR024618">
    <property type="entry name" value="DUF3857"/>
</dbReference>
<evidence type="ECO:0000313" key="3">
    <source>
        <dbReference type="EMBL" id="RFM26535.1"/>
    </source>
</evidence>
<accession>A0A3E1NEX4</accession>
<evidence type="ECO:0000256" key="1">
    <source>
        <dbReference type="SAM" id="SignalP"/>
    </source>
</evidence>
<dbReference type="EMBL" id="QTJU01000009">
    <property type="protein sequence ID" value="RFM26535.1"/>
    <property type="molecule type" value="Genomic_DNA"/>
</dbReference>
<keyword evidence="4" id="KW-1185">Reference proteome</keyword>
<gene>
    <name evidence="3" type="ORF">DXN05_20165</name>
</gene>
<dbReference type="Gene3D" id="2.60.120.1130">
    <property type="match status" value="1"/>
</dbReference>
<feature type="domain" description="DUF3857" evidence="2">
    <location>
        <begin position="49"/>
        <end position="210"/>
    </location>
</feature>
<feature type="chain" id="PRO_5017624492" evidence="1">
    <location>
        <begin position="18"/>
        <end position="630"/>
    </location>
</feature>
<dbReference type="Gene3D" id="2.60.40.3140">
    <property type="match status" value="1"/>
</dbReference>